<feature type="domain" description="RNase H type-1" evidence="1">
    <location>
        <begin position="33"/>
        <end position="102"/>
    </location>
</feature>
<dbReference type="GO" id="GO:0003676">
    <property type="term" value="F:nucleic acid binding"/>
    <property type="evidence" value="ECO:0007669"/>
    <property type="project" value="InterPro"/>
</dbReference>
<proteinExistence type="predicted"/>
<keyword evidence="3" id="KW-1185">Reference proteome</keyword>
<evidence type="ECO:0000313" key="3">
    <source>
        <dbReference type="Proteomes" id="UP000032141"/>
    </source>
</evidence>
<organism evidence="2 3">
    <name type="scientific">Brassica oleracea var. oleracea</name>
    <dbReference type="NCBI Taxonomy" id="109376"/>
    <lineage>
        <taxon>Eukaryota</taxon>
        <taxon>Viridiplantae</taxon>
        <taxon>Streptophyta</taxon>
        <taxon>Embryophyta</taxon>
        <taxon>Tracheophyta</taxon>
        <taxon>Spermatophyta</taxon>
        <taxon>Magnoliopsida</taxon>
        <taxon>eudicotyledons</taxon>
        <taxon>Gunneridae</taxon>
        <taxon>Pentapetalae</taxon>
        <taxon>rosids</taxon>
        <taxon>malvids</taxon>
        <taxon>Brassicales</taxon>
        <taxon>Brassicaceae</taxon>
        <taxon>Brassiceae</taxon>
        <taxon>Brassica</taxon>
    </lineage>
</organism>
<sequence>MAHLSTIVYTGKDMMGHQRFKCFGNRATSVLDCIATLLGKGVYKSVMEGDNSKVVDILNSRVLQFGFYNWKSEIQWWLHKFEEVEMNWIRKQEYMVDDKLSKE</sequence>
<protein>
    <recommendedName>
        <fullName evidence="1">RNase H type-1 domain-containing protein</fullName>
    </recommendedName>
</protein>
<dbReference type="InterPro" id="IPR002156">
    <property type="entry name" value="RNaseH_domain"/>
</dbReference>
<dbReference type="AlphaFoldDB" id="A0A0D3CFF8"/>
<dbReference type="Proteomes" id="UP000032141">
    <property type="component" value="Chromosome C5"/>
</dbReference>
<dbReference type="EnsemblPlants" id="Bo5g070890.1">
    <property type="protein sequence ID" value="Bo5g070890.1"/>
    <property type="gene ID" value="Bo5g070890"/>
</dbReference>
<dbReference type="Gramene" id="Bo5g070890.1">
    <property type="protein sequence ID" value="Bo5g070890.1"/>
    <property type="gene ID" value="Bo5g070890"/>
</dbReference>
<dbReference type="GO" id="GO:0004523">
    <property type="term" value="F:RNA-DNA hybrid ribonuclease activity"/>
    <property type="evidence" value="ECO:0007669"/>
    <property type="project" value="InterPro"/>
</dbReference>
<reference evidence="2 3" key="1">
    <citation type="journal article" date="2014" name="Genome Biol.">
        <title>Transcriptome and methylome profiling reveals relics of genome dominance in the mesopolyploid Brassica oleracea.</title>
        <authorList>
            <person name="Parkin I.A."/>
            <person name="Koh C."/>
            <person name="Tang H."/>
            <person name="Robinson S.J."/>
            <person name="Kagale S."/>
            <person name="Clarke W.E."/>
            <person name="Town C.D."/>
            <person name="Nixon J."/>
            <person name="Krishnakumar V."/>
            <person name="Bidwell S.L."/>
            <person name="Denoeud F."/>
            <person name="Belcram H."/>
            <person name="Links M.G."/>
            <person name="Just J."/>
            <person name="Clarke C."/>
            <person name="Bender T."/>
            <person name="Huebert T."/>
            <person name="Mason A.S."/>
            <person name="Pires J.C."/>
            <person name="Barker G."/>
            <person name="Moore J."/>
            <person name="Walley P.G."/>
            <person name="Manoli S."/>
            <person name="Batley J."/>
            <person name="Edwards D."/>
            <person name="Nelson M.N."/>
            <person name="Wang X."/>
            <person name="Paterson A.H."/>
            <person name="King G."/>
            <person name="Bancroft I."/>
            <person name="Chalhoub B."/>
            <person name="Sharpe A.G."/>
        </authorList>
    </citation>
    <scope>NUCLEOTIDE SEQUENCE</scope>
    <source>
        <strain evidence="2 3">cv. TO1000</strain>
    </source>
</reference>
<evidence type="ECO:0000259" key="1">
    <source>
        <dbReference type="Pfam" id="PF13456"/>
    </source>
</evidence>
<dbReference type="Pfam" id="PF13456">
    <property type="entry name" value="RVT_3"/>
    <property type="match status" value="1"/>
</dbReference>
<reference evidence="2" key="2">
    <citation type="submission" date="2015-03" db="UniProtKB">
        <authorList>
            <consortium name="EnsemblPlants"/>
        </authorList>
    </citation>
    <scope>IDENTIFICATION</scope>
</reference>
<dbReference type="HOGENOM" id="CLU_2267522_0_0_1"/>
<evidence type="ECO:0000313" key="2">
    <source>
        <dbReference type="EnsemblPlants" id="Bo5g070890.1"/>
    </source>
</evidence>
<accession>A0A0D3CFF8</accession>
<name>A0A0D3CFF8_BRAOL</name>